<keyword evidence="5 7" id="KW-1133">Transmembrane helix</keyword>
<dbReference type="EMBL" id="QKNY01000018">
    <property type="protein sequence ID" value="RJX41923.1"/>
    <property type="molecule type" value="Genomic_DNA"/>
</dbReference>
<accession>A0A3A6PYH6</accession>
<comment type="similarity">
    <text evidence="2">Belongs to the UPF0104 family.</text>
</comment>
<comment type="subcellular location">
    <subcellularLocation>
        <location evidence="1">Cell membrane</location>
        <topology evidence="1">Multi-pass membrane protein</topology>
    </subcellularLocation>
</comment>
<dbReference type="OrthoDB" id="15513at2157"/>
<dbReference type="InterPro" id="IPR022791">
    <property type="entry name" value="L-PG_synthase/AglD"/>
</dbReference>
<dbReference type="AlphaFoldDB" id="A0A3A6PYH6"/>
<feature type="transmembrane region" description="Helical" evidence="7">
    <location>
        <begin position="291"/>
        <end position="314"/>
    </location>
</feature>
<evidence type="ECO:0000256" key="6">
    <source>
        <dbReference type="ARBA" id="ARBA00023136"/>
    </source>
</evidence>
<comment type="caution">
    <text evidence="8">The sequence shown here is derived from an EMBL/GenBank/DDBJ whole genome shotgun (WGS) entry which is preliminary data.</text>
</comment>
<organism evidence="8 9">
    <name type="scientific">Halonotius aquaticus</name>
    <dbReference type="NCBI Taxonomy" id="2216978"/>
    <lineage>
        <taxon>Archaea</taxon>
        <taxon>Methanobacteriati</taxon>
        <taxon>Methanobacteriota</taxon>
        <taxon>Stenosarchaea group</taxon>
        <taxon>Halobacteria</taxon>
        <taxon>Halobacteriales</taxon>
        <taxon>Haloferacaceae</taxon>
        <taxon>Halonotius</taxon>
    </lineage>
</organism>
<feature type="transmembrane region" description="Helical" evidence="7">
    <location>
        <begin position="14"/>
        <end position="31"/>
    </location>
</feature>
<dbReference type="Pfam" id="PF03706">
    <property type="entry name" value="LPG_synthase_TM"/>
    <property type="match status" value="1"/>
</dbReference>
<evidence type="ECO:0000256" key="4">
    <source>
        <dbReference type="ARBA" id="ARBA00022692"/>
    </source>
</evidence>
<evidence type="ECO:0000256" key="5">
    <source>
        <dbReference type="ARBA" id="ARBA00022989"/>
    </source>
</evidence>
<evidence type="ECO:0000256" key="7">
    <source>
        <dbReference type="SAM" id="Phobius"/>
    </source>
</evidence>
<evidence type="ECO:0000313" key="8">
    <source>
        <dbReference type="EMBL" id="RJX41923.1"/>
    </source>
</evidence>
<evidence type="ECO:0000313" key="9">
    <source>
        <dbReference type="Proteomes" id="UP000276588"/>
    </source>
</evidence>
<dbReference type="RefSeq" id="WP_120103193.1">
    <property type="nucleotide sequence ID" value="NZ_QKNY01000018.1"/>
</dbReference>
<dbReference type="PANTHER" id="PTHR39087">
    <property type="entry name" value="UPF0104 MEMBRANE PROTEIN MJ1595"/>
    <property type="match status" value="1"/>
</dbReference>
<evidence type="ECO:0000256" key="1">
    <source>
        <dbReference type="ARBA" id="ARBA00004651"/>
    </source>
</evidence>
<dbReference type="Proteomes" id="UP000276588">
    <property type="component" value="Unassembled WGS sequence"/>
</dbReference>
<keyword evidence="4 7" id="KW-0812">Transmembrane</keyword>
<evidence type="ECO:0000256" key="2">
    <source>
        <dbReference type="ARBA" id="ARBA00011061"/>
    </source>
</evidence>
<feature type="transmembrane region" description="Helical" evidence="7">
    <location>
        <begin position="131"/>
        <end position="150"/>
    </location>
</feature>
<proteinExistence type="inferred from homology"/>
<sequence length="347" mass="38043">MSLPGRPDWSWQELGWYAVTLLLFAGLLYFADTREFLRAIARVDRSTFGIAVAVGLSSLFVWAWVWHRFFGQLGITATAAKTVRLFFSGHFLNSITPLGQFGGEPVMAYIIADTTDTEYEGALAAVVSSDMVNAVPFFTFTIGGVVYLYLFGSLHGFLFDVGWIALLILLVGGGLAYLLWSPDGTLGRAALGLLSAIERRVSWGEGVLQSLQDRVRRTEALFERAGRDRTFLLTTIAGSHLAIVAQIISLYVVFLAMDLEPTFVPLYFIVNLSTIATLSPTPGGSGTYEAAFSWLMTLFYSVDLATALTAAVLFRLTTYWPGLLVGFLTLLTLDREGDVEPPQDAEL</sequence>
<reference evidence="8 9" key="1">
    <citation type="submission" date="2018-06" db="EMBL/GenBank/DDBJ databases">
        <title>Halonotius sp. F13-13 a new haloarchaeeon isolated from a solar saltern from Isla Cristina, Huelva, Spain.</title>
        <authorList>
            <person name="Duran-Viseras A."/>
            <person name="Sanchez-Porro C."/>
            <person name="Ventosa A."/>
        </authorList>
    </citation>
    <scope>NUCLEOTIDE SEQUENCE [LARGE SCALE GENOMIC DNA]</scope>
    <source>
        <strain evidence="8 9">F13-13</strain>
    </source>
</reference>
<keyword evidence="6 7" id="KW-0472">Membrane</keyword>
<keyword evidence="9" id="KW-1185">Reference proteome</keyword>
<dbReference type="GO" id="GO:0005886">
    <property type="term" value="C:plasma membrane"/>
    <property type="evidence" value="ECO:0007669"/>
    <property type="project" value="UniProtKB-SubCell"/>
</dbReference>
<keyword evidence="3" id="KW-1003">Cell membrane</keyword>
<name>A0A3A6PYH6_9EURY</name>
<dbReference type="NCBIfam" id="TIGR00374">
    <property type="entry name" value="flippase-like domain"/>
    <property type="match status" value="1"/>
</dbReference>
<evidence type="ECO:0000256" key="3">
    <source>
        <dbReference type="ARBA" id="ARBA00022475"/>
    </source>
</evidence>
<feature type="transmembrane region" description="Helical" evidence="7">
    <location>
        <begin position="262"/>
        <end position="279"/>
    </location>
</feature>
<evidence type="ECO:0008006" key="10">
    <source>
        <dbReference type="Google" id="ProtNLM"/>
    </source>
</evidence>
<dbReference type="PANTHER" id="PTHR39087:SF2">
    <property type="entry name" value="UPF0104 MEMBRANE PROTEIN MJ1595"/>
    <property type="match status" value="1"/>
</dbReference>
<gene>
    <name evidence="8" type="ORF">DM826_09670</name>
</gene>
<feature type="transmembrane region" description="Helical" evidence="7">
    <location>
        <begin position="231"/>
        <end position="255"/>
    </location>
</feature>
<feature type="transmembrane region" description="Helical" evidence="7">
    <location>
        <begin position="43"/>
        <end position="65"/>
    </location>
</feature>
<protein>
    <recommendedName>
        <fullName evidence="10">Flippase-like domain-containing protein</fullName>
    </recommendedName>
</protein>
<feature type="transmembrane region" description="Helical" evidence="7">
    <location>
        <begin position="157"/>
        <end position="180"/>
    </location>
</feature>